<evidence type="ECO:0000313" key="1">
    <source>
        <dbReference type="EMBL" id="OGF27092.1"/>
    </source>
</evidence>
<accession>A0A1F5SKB1</accession>
<dbReference type="STRING" id="1797994.A2227_04365"/>
<gene>
    <name evidence="1" type="ORF">A2227_04365</name>
</gene>
<proteinExistence type="predicted"/>
<protein>
    <submittedName>
        <fullName evidence="1">Uncharacterized protein</fullName>
    </submittedName>
</protein>
<organism evidence="1 2">
    <name type="scientific">Candidatus Falkowbacteria bacterium RIFOXYA2_FULL_47_19</name>
    <dbReference type="NCBI Taxonomy" id="1797994"/>
    <lineage>
        <taxon>Bacteria</taxon>
        <taxon>Candidatus Falkowiibacteriota</taxon>
    </lineage>
</organism>
<sequence>MNNRDTILRLNANLKYIEYLLNAFDNENGKVSLEELRKKFKNHFKLNYPLLNQYFGIVRLIPLLLIKEVYKNQNKQLEGDIEKIKIIRDSLAHNNFIINENEFIFSDNKKSLKMTYNDFQIFLHKIENDFYI</sequence>
<evidence type="ECO:0000313" key="2">
    <source>
        <dbReference type="Proteomes" id="UP000178367"/>
    </source>
</evidence>
<name>A0A1F5SKB1_9BACT</name>
<comment type="caution">
    <text evidence="1">The sequence shown here is derived from an EMBL/GenBank/DDBJ whole genome shotgun (WGS) entry which is preliminary data.</text>
</comment>
<dbReference type="Proteomes" id="UP000178367">
    <property type="component" value="Unassembled WGS sequence"/>
</dbReference>
<reference evidence="1 2" key="1">
    <citation type="journal article" date="2016" name="Nat. Commun.">
        <title>Thousands of microbial genomes shed light on interconnected biogeochemical processes in an aquifer system.</title>
        <authorList>
            <person name="Anantharaman K."/>
            <person name="Brown C.T."/>
            <person name="Hug L.A."/>
            <person name="Sharon I."/>
            <person name="Castelle C.J."/>
            <person name="Probst A.J."/>
            <person name="Thomas B.C."/>
            <person name="Singh A."/>
            <person name="Wilkins M.J."/>
            <person name="Karaoz U."/>
            <person name="Brodie E.L."/>
            <person name="Williams K.H."/>
            <person name="Hubbard S.S."/>
            <person name="Banfield J.F."/>
        </authorList>
    </citation>
    <scope>NUCLEOTIDE SEQUENCE [LARGE SCALE GENOMIC DNA]</scope>
</reference>
<dbReference type="EMBL" id="MFGB01000010">
    <property type="protein sequence ID" value="OGF27092.1"/>
    <property type="molecule type" value="Genomic_DNA"/>
</dbReference>
<dbReference type="AlphaFoldDB" id="A0A1F5SKB1"/>